<protein>
    <recommendedName>
        <fullName evidence="4 11">Lipid-A-disaccharide synthase</fullName>
        <ecNumber evidence="3 11">2.4.1.182</ecNumber>
    </recommendedName>
</protein>
<dbReference type="GO" id="GO:0008915">
    <property type="term" value="F:lipid-A-disaccharide synthase activity"/>
    <property type="evidence" value="ECO:0007669"/>
    <property type="project" value="UniProtKB-UniRule"/>
</dbReference>
<evidence type="ECO:0000256" key="10">
    <source>
        <dbReference type="ARBA" id="ARBA00048975"/>
    </source>
</evidence>
<keyword evidence="13" id="KW-1185">Reference proteome</keyword>
<dbReference type="AlphaFoldDB" id="A0A238ZQ21"/>
<dbReference type="UniPathway" id="UPA00973"/>
<evidence type="ECO:0000313" key="13">
    <source>
        <dbReference type="Proteomes" id="UP000198305"/>
    </source>
</evidence>
<comment type="catalytic activity">
    <reaction evidence="10 11">
        <text>a lipid X + a UDP-2-N,3-O-bis[(3R)-3-hydroxyacyl]-alpha-D-glucosamine = a lipid A disaccharide + UDP + H(+)</text>
        <dbReference type="Rhea" id="RHEA:67828"/>
        <dbReference type="ChEBI" id="CHEBI:15378"/>
        <dbReference type="ChEBI" id="CHEBI:58223"/>
        <dbReference type="ChEBI" id="CHEBI:137748"/>
        <dbReference type="ChEBI" id="CHEBI:176338"/>
        <dbReference type="ChEBI" id="CHEBI:176343"/>
        <dbReference type="EC" id="2.4.1.182"/>
    </reaction>
</comment>
<evidence type="ECO:0000256" key="4">
    <source>
        <dbReference type="ARBA" id="ARBA00020902"/>
    </source>
</evidence>
<dbReference type="OrthoDB" id="9801642at2"/>
<evidence type="ECO:0000256" key="1">
    <source>
        <dbReference type="ARBA" id="ARBA00002056"/>
    </source>
</evidence>
<keyword evidence="7 11" id="KW-0328">Glycosyltransferase</keyword>
<dbReference type="SUPFAM" id="SSF53756">
    <property type="entry name" value="UDP-Glycosyltransferase/glycogen phosphorylase"/>
    <property type="match status" value="1"/>
</dbReference>
<dbReference type="EC" id="2.4.1.182" evidence="3 11"/>
<evidence type="ECO:0000256" key="7">
    <source>
        <dbReference type="ARBA" id="ARBA00022676"/>
    </source>
</evidence>
<dbReference type="GO" id="GO:0009245">
    <property type="term" value="P:lipid A biosynthetic process"/>
    <property type="evidence" value="ECO:0007669"/>
    <property type="project" value="UniProtKB-UniRule"/>
</dbReference>
<dbReference type="CDD" id="cd01635">
    <property type="entry name" value="Glycosyltransferase_GTB-type"/>
    <property type="match status" value="1"/>
</dbReference>
<gene>
    <name evidence="11" type="primary">lpxB</name>
    <name evidence="12" type="ORF">SAMN05192560_1411</name>
</gene>
<dbReference type="NCBIfam" id="TIGR00215">
    <property type="entry name" value="lpxB"/>
    <property type="match status" value="1"/>
</dbReference>
<dbReference type="GO" id="GO:0005543">
    <property type="term" value="F:phospholipid binding"/>
    <property type="evidence" value="ECO:0007669"/>
    <property type="project" value="TreeGrafter"/>
</dbReference>
<dbReference type="InterPro" id="IPR003835">
    <property type="entry name" value="Glyco_trans_19"/>
</dbReference>
<keyword evidence="9 11" id="KW-0443">Lipid metabolism</keyword>
<dbReference type="PANTHER" id="PTHR30372:SF4">
    <property type="entry name" value="LIPID-A-DISACCHARIDE SYNTHASE, MITOCHONDRIAL-RELATED"/>
    <property type="match status" value="1"/>
</dbReference>
<proteinExistence type="inferred from homology"/>
<dbReference type="Proteomes" id="UP000198305">
    <property type="component" value="Unassembled WGS sequence"/>
</dbReference>
<evidence type="ECO:0000256" key="6">
    <source>
        <dbReference type="ARBA" id="ARBA00022556"/>
    </source>
</evidence>
<keyword evidence="5 11" id="KW-0444">Lipid biosynthesis</keyword>
<evidence type="ECO:0000256" key="2">
    <source>
        <dbReference type="ARBA" id="ARBA00007868"/>
    </source>
</evidence>
<organism evidence="12 13">
    <name type="scientific">Methylobacillus rhizosphaerae</name>
    <dbReference type="NCBI Taxonomy" id="551994"/>
    <lineage>
        <taxon>Bacteria</taxon>
        <taxon>Pseudomonadati</taxon>
        <taxon>Pseudomonadota</taxon>
        <taxon>Betaproteobacteria</taxon>
        <taxon>Nitrosomonadales</taxon>
        <taxon>Methylophilaceae</taxon>
        <taxon>Methylobacillus</taxon>
    </lineage>
</organism>
<evidence type="ECO:0000313" key="12">
    <source>
        <dbReference type="EMBL" id="SNR85058.1"/>
    </source>
</evidence>
<evidence type="ECO:0000256" key="3">
    <source>
        <dbReference type="ARBA" id="ARBA00012687"/>
    </source>
</evidence>
<keyword evidence="6 11" id="KW-0441">Lipid A biosynthesis</keyword>
<dbReference type="EMBL" id="FZOA01000005">
    <property type="protein sequence ID" value="SNR85058.1"/>
    <property type="molecule type" value="Genomic_DNA"/>
</dbReference>
<name>A0A238ZQ21_9PROT</name>
<keyword evidence="8 11" id="KW-0808">Transferase</keyword>
<dbReference type="RefSeq" id="WP_089375512.1">
    <property type="nucleotide sequence ID" value="NZ_FZOA01000005.1"/>
</dbReference>
<dbReference type="GO" id="GO:0016020">
    <property type="term" value="C:membrane"/>
    <property type="evidence" value="ECO:0007669"/>
    <property type="project" value="GOC"/>
</dbReference>
<comment type="pathway">
    <text evidence="11">Bacterial outer membrane biogenesis; LPS lipid A biosynthesis.</text>
</comment>
<dbReference type="PANTHER" id="PTHR30372">
    <property type="entry name" value="LIPID-A-DISACCHARIDE SYNTHASE"/>
    <property type="match status" value="1"/>
</dbReference>
<comment type="function">
    <text evidence="1 11">Condensation of UDP-2,3-diacylglucosamine and 2,3-diacylglucosamine-1-phosphate to form lipid A disaccharide, a precursor of lipid A, a phosphorylated glycolipid that anchors the lipopolysaccharide to the outer membrane of the cell.</text>
</comment>
<evidence type="ECO:0000256" key="5">
    <source>
        <dbReference type="ARBA" id="ARBA00022516"/>
    </source>
</evidence>
<evidence type="ECO:0000256" key="9">
    <source>
        <dbReference type="ARBA" id="ARBA00023098"/>
    </source>
</evidence>
<dbReference type="Pfam" id="PF02684">
    <property type="entry name" value="LpxB"/>
    <property type="match status" value="1"/>
</dbReference>
<evidence type="ECO:0000256" key="11">
    <source>
        <dbReference type="HAMAP-Rule" id="MF_00392"/>
    </source>
</evidence>
<dbReference type="HAMAP" id="MF_00392">
    <property type="entry name" value="LpxB"/>
    <property type="match status" value="1"/>
</dbReference>
<evidence type="ECO:0000256" key="8">
    <source>
        <dbReference type="ARBA" id="ARBA00022679"/>
    </source>
</evidence>
<sequence length="378" mass="42491">MPTIGIVAGEASGDLLGSHLIRALKKQRPDLRFVGIAGPKMIAEGAETLFPMEQLSVRGYVEVLRHLPGLLKIRRQLTQYFLDQRPDVFIGIDAPDFNFTLERELKQQGIPTIHYVSPSIWAWRRGKIKKIKQAVSHMLALFPFEPEIYQQAGIPVSYVGHPLADLLPMNPDMQKVREELKLPQHGLVVAMLPGSRQSEVQQLADLYIKTAKLIAAERPGVQFLVPLITRETRLIFEHAIYKNQAQALPIQIMFGHAHRAMEAADVVIVASGTATLEAALIKRPMVITYRMPGLSWQILKRMKYLPYVGLPNVLAGRFVVPELLQHDAVPEKLAATTLQLADDKAKREDIQAEFHRIHTILQQNTEEKAAQAVLSFIK</sequence>
<accession>A0A238ZQ21</accession>
<comment type="similarity">
    <text evidence="2 11">Belongs to the LpxB family.</text>
</comment>
<reference evidence="13" key="1">
    <citation type="submission" date="2017-06" db="EMBL/GenBank/DDBJ databases">
        <authorList>
            <person name="Varghese N."/>
            <person name="Submissions S."/>
        </authorList>
    </citation>
    <scope>NUCLEOTIDE SEQUENCE [LARGE SCALE GENOMIC DNA]</scope>
    <source>
        <strain evidence="13">Ca-68</strain>
    </source>
</reference>